<feature type="compositionally biased region" description="Polar residues" evidence="1">
    <location>
        <begin position="317"/>
        <end position="346"/>
    </location>
</feature>
<organism evidence="3 4">
    <name type="scientific">Pisum sativum</name>
    <name type="common">Garden pea</name>
    <name type="synonym">Lathyrus oleraceus</name>
    <dbReference type="NCBI Taxonomy" id="3888"/>
    <lineage>
        <taxon>Eukaryota</taxon>
        <taxon>Viridiplantae</taxon>
        <taxon>Streptophyta</taxon>
        <taxon>Embryophyta</taxon>
        <taxon>Tracheophyta</taxon>
        <taxon>Spermatophyta</taxon>
        <taxon>Magnoliopsida</taxon>
        <taxon>eudicotyledons</taxon>
        <taxon>Gunneridae</taxon>
        <taxon>Pentapetalae</taxon>
        <taxon>rosids</taxon>
        <taxon>fabids</taxon>
        <taxon>Fabales</taxon>
        <taxon>Fabaceae</taxon>
        <taxon>Papilionoideae</taxon>
        <taxon>50 kb inversion clade</taxon>
        <taxon>NPAAA clade</taxon>
        <taxon>Hologalegina</taxon>
        <taxon>IRL clade</taxon>
        <taxon>Fabeae</taxon>
        <taxon>Lathyrus</taxon>
    </lineage>
</organism>
<evidence type="ECO:0000313" key="3">
    <source>
        <dbReference type="EMBL" id="KAI5436946.1"/>
    </source>
</evidence>
<accession>A0A9D4YCA2</accession>
<feature type="region of interest" description="Disordered" evidence="1">
    <location>
        <begin position="311"/>
        <end position="376"/>
    </location>
</feature>
<dbReference type="Pfam" id="PF20167">
    <property type="entry name" value="Transposase_32"/>
    <property type="match status" value="1"/>
</dbReference>
<dbReference type="Proteomes" id="UP001058974">
    <property type="component" value="Chromosome 2"/>
</dbReference>
<evidence type="ECO:0000256" key="1">
    <source>
        <dbReference type="SAM" id="MobiDB-lite"/>
    </source>
</evidence>
<protein>
    <recommendedName>
        <fullName evidence="2">Putative plant transposon protein domain-containing protein</fullName>
    </recommendedName>
</protein>
<dbReference type="AlphaFoldDB" id="A0A9D4YCA2"/>
<dbReference type="InterPro" id="IPR046796">
    <property type="entry name" value="Transposase_32_dom"/>
</dbReference>
<keyword evidence="4" id="KW-1185">Reference proteome</keyword>
<gene>
    <name evidence="3" type="ORF">KIW84_023175</name>
</gene>
<dbReference type="Gramene" id="Psat02G0317500-T1">
    <property type="protein sequence ID" value="KAI5436946.1"/>
    <property type="gene ID" value="KIW84_023175"/>
</dbReference>
<sequence>MALRVSFLVSPCFSARLSLFFHIFIVSTLVSSLTTLTTSPYDESQRASNDDYADVIELVSWVRGKKIDFGWQNINRVLKCKFRESHCRFHKMKGSSRSGWPFNDMRQLLVQSDKDWQPVEKQTPSKMLVVDISPISMALAYYMHHTLDTYKNGSDLIVERAFTLYFLLKRQPGNIGRIIAGDVDVIAQSSKKSLGYATVILLLCQKAGVDEVDGWKMLNPSQSLNPAWLRENTVARMEQRPTRRPHADEAGPCDPPRGVPMETPSIADEDSQTHFYRMTSQSFRDRFVGDPQAPHYGCYRYSRIKTLIQLGGPVPQQPMTKQSPFQQSPHQQKTPQRQSRLMSPISSFVHGGQGNDTTAFIDFDANMQDKDDNDAT</sequence>
<feature type="compositionally biased region" description="Basic and acidic residues" evidence="1">
    <location>
        <begin position="239"/>
        <end position="249"/>
    </location>
</feature>
<evidence type="ECO:0000259" key="2">
    <source>
        <dbReference type="Pfam" id="PF20167"/>
    </source>
</evidence>
<feature type="domain" description="Putative plant transposon protein" evidence="2">
    <location>
        <begin position="56"/>
        <end position="210"/>
    </location>
</feature>
<name>A0A9D4YCA2_PEA</name>
<feature type="region of interest" description="Disordered" evidence="1">
    <location>
        <begin position="239"/>
        <end position="266"/>
    </location>
</feature>
<dbReference type="EMBL" id="JAMSHJ010000002">
    <property type="protein sequence ID" value="KAI5436946.1"/>
    <property type="molecule type" value="Genomic_DNA"/>
</dbReference>
<proteinExistence type="predicted"/>
<evidence type="ECO:0000313" key="4">
    <source>
        <dbReference type="Proteomes" id="UP001058974"/>
    </source>
</evidence>
<comment type="caution">
    <text evidence="3">The sequence shown here is derived from an EMBL/GenBank/DDBJ whole genome shotgun (WGS) entry which is preliminary data.</text>
</comment>
<reference evidence="3 4" key="1">
    <citation type="journal article" date="2022" name="Nat. Genet.">
        <title>Improved pea reference genome and pan-genome highlight genomic features and evolutionary characteristics.</title>
        <authorList>
            <person name="Yang T."/>
            <person name="Liu R."/>
            <person name="Luo Y."/>
            <person name="Hu S."/>
            <person name="Wang D."/>
            <person name="Wang C."/>
            <person name="Pandey M.K."/>
            <person name="Ge S."/>
            <person name="Xu Q."/>
            <person name="Li N."/>
            <person name="Li G."/>
            <person name="Huang Y."/>
            <person name="Saxena R.K."/>
            <person name="Ji Y."/>
            <person name="Li M."/>
            <person name="Yan X."/>
            <person name="He Y."/>
            <person name="Liu Y."/>
            <person name="Wang X."/>
            <person name="Xiang C."/>
            <person name="Varshney R.K."/>
            <person name="Ding H."/>
            <person name="Gao S."/>
            <person name="Zong X."/>
        </authorList>
    </citation>
    <scope>NUCLEOTIDE SEQUENCE [LARGE SCALE GENOMIC DNA]</scope>
    <source>
        <strain evidence="3 4">cv. Zhongwan 6</strain>
    </source>
</reference>